<gene>
    <name evidence="1" type="ORF">BON30_02940</name>
</gene>
<evidence type="ECO:0000313" key="1">
    <source>
        <dbReference type="EMBL" id="OJH42186.1"/>
    </source>
</evidence>
<dbReference type="Proteomes" id="UP000182229">
    <property type="component" value="Unassembled WGS sequence"/>
</dbReference>
<protein>
    <recommendedName>
        <fullName evidence="3">FHA domain-containing protein</fullName>
    </recommendedName>
</protein>
<sequence>MLTLQIEDTRTGLVENRTLGDWLEHVSAGVSIGSAEDCTVRLVAQGIASHHARYYGLSNHRFLDVLDEDAEVHFLTQSVRRGVSKRVDYLPFTIGPYTLRFGEK</sequence>
<accession>A0A1L9BJ02</accession>
<reference evidence="1 2" key="2">
    <citation type="submission" date="2016-12" db="EMBL/GenBank/DDBJ databases">
        <title>Draft Genome Sequence of Cystobacter ferrugineus Strain Cbfe23.</title>
        <authorList>
            <person name="Akbar S."/>
            <person name="Dowd S.E."/>
            <person name="Stevens D.C."/>
        </authorList>
    </citation>
    <scope>NUCLEOTIDE SEQUENCE [LARGE SCALE GENOMIC DNA]</scope>
    <source>
        <strain evidence="1 2">Cbfe23</strain>
    </source>
</reference>
<proteinExistence type="predicted"/>
<reference evidence="2" key="1">
    <citation type="submission" date="2016-11" db="EMBL/GenBank/DDBJ databases">
        <authorList>
            <person name="Shukria A."/>
            <person name="Stevens D.C."/>
        </authorList>
    </citation>
    <scope>NUCLEOTIDE SEQUENCE [LARGE SCALE GENOMIC DNA]</scope>
    <source>
        <strain evidence="2">Cbfe23</strain>
    </source>
</reference>
<dbReference type="EMBL" id="MPIN01000001">
    <property type="protein sequence ID" value="OJH42186.1"/>
    <property type="molecule type" value="Genomic_DNA"/>
</dbReference>
<comment type="caution">
    <text evidence="1">The sequence shown here is derived from an EMBL/GenBank/DDBJ whole genome shotgun (WGS) entry which is preliminary data.</text>
</comment>
<dbReference type="AlphaFoldDB" id="A0A1L9BJ02"/>
<organism evidence="1 2">
    <name type="scientific">Cystobacter ferrugineus</name>
    <dbReference type="NCBI Taxonomy" id="83449"/>
    <lineage>
        <taxon>Bacteria</taxon>
        <taxon>Pseudomonadati</taxon>
        <taxon>Myxococcota</taxon>
        <taxon>Myxococcia</taxon>
        <taxon>Myxococcales</taxon>
        <taxon>Cystobacterineae</taxon>
        <taxon>Archangiaceae</taxon>
        <taxon>Cystobacter</taxon>
    </lineage>
</organism>
<evidence type="ECO:0008006" key="3">
    <source>
        <dbReference type="Google" id="ProtNLM"/>
    </source>
</evidence>
<name>A0A1L9BJ02_9BACT</name>
<evidence type="ECO:0000313" key="2">
    <source>
        <dbReference type="Proteomes" id="UP000182229"/>
    </source>
</evidence>
<keyword evidence="2" id="KW-1185">Reference proteome</keyword>